<organism evidence="1 2">
    <name type="scientific">Liparis tanakae</name>
    <name type="common">Tanaka's snailfish</name>
    <dbReference type="NCBI Taxonomy" id="230148"/>
    <lineage>
        <taxon>Eukaryota</taxon>
        <taxon>Metazoa</taxon>
        <taxon>Chordata</taxon>
        <taxon>Craniata</taxon>
        <taxon>Vertebrata</taxon>
        <taxon>Euteleostomi</taxon>
        <taxon>Actinopterygii</taxon>
        <taxon>Neopterygii</taxon>
        <taxon>Teleostei</taxon>
        <taxon>Neoteleostei</taxon>
        <taxon>Acanthomorphata</taxon>
        <taxon>Eupercaria</taxon>
        <taxon>Perciformes</taxon>
        <taxon>Cottioidei</taxon>
        <taxon>Cottales</taxon>
        <taxon>Liparidae</taxon>
        <taxon>Liparis</taxon>
    </lineage>
</organism>
<dbReference type="EMBL" id="SRLO01000323">
    <property type="protein sequence ID" value="TNN61030.1"/>
    <property type="molecule type" value="Genomic_DNA"/>
</dbReference>
<protein>
    <submittedName>
        <fullName evidence="1">Uncharacterized protein</fullName>
    </submittedName>
</protein>
<comment type="caution">
    <text evidence="1">The sequence shown here is derived from an EMBL/GenBank/DDBJ whole genome shotgun (WGS) entry which is preliminary data.</text>
</comment>
<evidence type="ECO:0000313" key="2">
    <source>
        <dbReference type="Proteomes" id="UP000314294"/>
    </source>
</evidence>
<name>A0A4Z2H682_9TELE</name>
<dbReference type="Proteomes" id="UP000314294">
    <property type="component" value="Unassembled WGS sequence"/>
</dbReference>
<evidence type="ECO:0000313" key="1">
    <source>
        <dbReference type="EMBL" id="TNN61030.1"/>
    </source>
</evidence>
<reference evidence="1 2" key="1">
    <citation type="submission" date="2019-03" db="EMBL/GenBank/DDBJ databases">
        <title>First draft genome of Liparis tanakae, snailfish: a comprehensive survey of snailfish specific genes.</title>
        <authorList>
            <person name="Kim W."/>
            <person name="Song I."/>
            <person name="Jeong J.-H."/>
            <person name="Kim D."/>
            <person name="Kim S."/>
            <person name="Ryu S."/>
            <person name="Song J.Y."/>
            <person name="Lee S.K."/>
        </authorList>
    </citation>
    <scope>NUCLEOTIDE SEQUENCE [LARGE SCALE GENOMIC DNA]</scope>
    <source>
        <tissue evidence="1">Muscle</tissue>
    </source>
</reference>
<proteinExistence type="predicted"/>
<keyword evidence="2" id="KW-1185">Reference proteome</keyword>
<sequence length="116" mass="12979">MKECVQPDEGVCTAGCPSRHSLSHTPLHGVFRITAASTPSSRGAFHVQDIHHTRIWHFIPLAERSSGTITQQSSLNKITDNLQLTIRRGTARSREIRSYLIREGTGVQAGRDYKRK</sequence>
<dbReference type="AlphaFoldDB" id="A0A4Z2H682"/>
<accession>A0A4Z2H682</accession>
<gene>
    <name evidence="1" type="ORF">EYF80_028808</name>
</gene>